<name>A0A0A9CQY4_ARUDO</name>
<reference evidence="1" key="1">
    <citation type="submission" date="2014-09" db="EMBL/GenBank/DDBJ databases">
        <authorList>
            <person name="Magalhaes I.L.F."/>
            <person name="Oliveira U."/>
            <person name="Santos F.R."/>
            <person name="Vidigal T.H.D.A."/>
            <person name="Brescovit A.D."/>
            <person name="Santos A.J."/>
        </authorList>
    </citation>
    <scope>NUCLEOTIDE SEQUENCE</scope>
    <source>
        <tissue evidence="1">Shoot tissue taken approximately 20 cm above the soil surface</tissue>
    </source>
</reference>
<accession>A0A0A9CQY4</accession>
<protein>
    <submittedName>
        <fullName evidence="1">Uncharacterized protein</fullName>
    </submittedName>
</protein>
<reference evidence="1" key="2">
    <citation type="journal article" date="2015" name="Data Brief">
        <title>Shoot transcriptome of the giant reed, Arundo donax.</title>
        <authorList>
            <person name="Barrero R.A."/>
            <person name="Guerrero F.D."/>
            <person name="Moolhuijzen P."/>
            <person name="Goolsby J.A."/>
            <person name="Tidwell J."/>
            <person name="Bellgard S.E."/>
            <person name="Bellgard M.I."/>
        </authorList>
    </citation>
    <scope>NUCLEOTIDE SEQUENCE</scope>
    <source>
        <tissue evidence="1">Shoot tissue taken approximately 20 cm above the soil surface</tissue>
    </source>
</reference>
<evidence type="ECO:0000313" key="1">
    <source>
        <dbReference type="EMBL" id="JAD73907.1"/>
    </source>
</evidence>
<dbReference type="EMBL" id="GBRH01223988">
    <property type="protein sequence ID" value="JAD73907.1"/>
    <property type="molecule type" value="Transcribed_RNA"/>
</dbReference>
<organism evidence="1">
    <name type="scientific">Arundo donax</name>
    <name type="common">Giant reed</name>
    <name type="synonym">Donax arundinaceus</name>
    <dbReference type="NCBI Taxonomy" id="35708"/>
    <lineage>
        <taxon>Eukaryota</taxon>
        <taxon>Viridiplantae</taxon>
        <taxon>Streptophyta</taxon>
        <taxon>Embryophyta</taxon>
        <taxon>Tracheophyta</taxon>
        <taxon>Spermatophyta</taxon>
        <taxon>Magnoliopsida</taxon>
        <taxon>Liliopsida</taxon>
        <taxon>Poales</taxon>
        <taxon>Poaceae</taxon>
        <taxon>PACMAD clade</taxon>
        <taxon>Arundinoideae</taxon>
        <taxon>Arundineae</taxon>
        <taxon>Arundo</taxon>
    </lineage>
</organism>
<proteinExistence type="predicted"/>
<sequence length="8" mass="945">MVALVVKW</sequence>